<evidence type="ECO:0000256" key="2">
    <source>
        <dbReference type="ARBA" id="ARBA00022729"/>
    </source>
</evidence>
<dbReference type="Pfam" id="PF12999">
    <property type="entry name" value="PRKCSH-like"/>
    <property type="match status" value="1"/>
</dbReference>
<dbReference type="InterPro" id="IPR039794">
    <property type="entry name" value="Gtb1-like"/>
</dbReference>
<dbReference type="PROSITE" id="PS51914">
    <property type="entry name" value="MRH"/>
    <property type="match status" value="1"/>
</dbReference>
<reference evidence="11 12" key="1">
    <citation type="submission" date="2018-04" db="EMBL/GenBank/DDBJ databases">
        <authorList>
            <person name="Zhang X."/>
            <person name="Yuan J."/>
            <person name="Li F."/>
            <person name="Xiang J."/>
        </authorList>
    </citation>
    <scope>NUCLEOTIDE SEQUENCE [LARGE SCALE GENOMIC DNA]</scope>
    <source>
        <tissue evidence="11">Muscle</tissue>
    </source>
</reference>
<feature type="domain" description="EF-hand" evidence="9">
    <location>
        <begin position="218"/>
        <end position="253"/>
    </location>
</feature>
<dbReference type="InterPro" id="IPR011992">
    <property type="entry name" value="EF-hand-dom_pair"/>
</dbReference>
<dbReference type="Gene3D" id="4.10.400.10">
    <property type="entry name" value="Low-density Lipoprotein Receptor"/>
    <property type="match status" value="1"/>
</dbReference>
<evidence type="ECO:0000256" key="1">
    <source>
        <dbReference type="ARBA" id="ARBA00022387"/>
    </source>
</evidence>
<dbReference type="InterPro" id="IPR036607">
    <property type="entry name" value="PRKCSH"/>
</dbReference>
<dbReference type="GO" id="GO:0017177">
    <property type="term" value="C:glucosidase II complex"/>
    <property type="evidence" value="ECO:0007669"/>
    <property type="project" value="TreeGrafter"/>
</dbReference>
<dbReference type="GO" id="GO:0005509">
    <property type="term" value="F:calcium ion binding"/>
    <property type="evidence" value="ECO:0007669"/>
    <property type="project" value="InterPro"/>
</dbReference>
<evidence type="ECO:0000313" key="12">
    <source>
        <dbReference type="Proteomes" id="UP000283509"/>
    </source>
</evidence>
<feature type="coiled-coil region" evidence="6">
    <location>
        <begin position="368"/>
        <end position="395"/>
    </location>
</feature>
<feature type="coiled-coil region" evidence="6">
    <location>
        <begin position="151"/>
        <end position="224"/>
    </location>
</feature>
<dbReference type="Gene3D" id="1.10.238.10">
    <property type="entry name" value="EF-hand"/>
    <property type="match status" value="1"/>
</dbReference>
<feature type="compositionally biased region" description="Acidic residues" evidence="7">
    <location>
        <begin position="320"/>
        <end position="353"/>
    </location>
</feature>
<dbReference type="InterPro" id="IPR002172">
    <property type="entry name" value="LDrepeatLR_classA_rpt"/>
</dbReference>
<dbReference type="SUPFAM" id="SSF47473">
    <property type="entry name" value="EF-hand"/>
    <property type="match status" value="1"/>
</dbReference>
<evidence type="ECO:0000256" key="5">
    <source>
        <dbReference type="ARBA" id="ARBA00023157"/>
    </source>
</evidence>
<sequence>MKCIFALSMLCLASGAVVKAAEVLRPRGVPLSKASFYDPTRDFNCLDGSGTIPFAYVNDDYCDCQDGSDEPGTSACPNGFFHCTNVGHSPLNIPSSRVNDGVCDCCDASDEYASVSNCVDTCRELGRAAREEAAKQQEERLKGFQMRQSMIEEGRKRKKEAEVKIDELKKEREEAEAARNEKEEIKKLVEEPEKEALEKYNAIEQERKAKAEAEQKAKEDAEAREAFAHLDNDGDGILTVAELQSRQTFDTNRDGEVTAEEAKFYLRQEETMDLETFLVSGWPMMRPTYKMDQRMFVPPTTEAPAEALTPPPVPGSEGKDEGDMEEDDGIEDYDLPEDDDVEDIPKEEEEEEIDQKYDDETQKLVDAANKAREDFDEADRRVRDLTRELRSLEETQEKDYGPEEEFRVMDGNCYEFTDREYTYRLCPFDKAVQKPKAGHGEIRLGQWGEWTGPEEDKYSRMKYTSGQTCWNGPARSADVHLYCGVETKLTGVTEPNRCEYLFEMTTPAVCTKPEDVSGDEGTPHGHTEL</sequence>
<dbReference type="InterPro" id="IPR009011">
    <property type="entry name" value="Man6P_isomerase_rcpt-bd_dom_sf"/>
</dbReference>
<keyword evidence="2 8" id="KW-0732">Signal</keyword>
<keyword evidence="4" id="KW-0106">Calcium</keyword>
<dbReference type="PROSITE" id="PS50222">
    <property type="entry name" value="EF_HAND_2"/>
    <property type="match status" value="1"/>
</dbReference>
<dbReference type="InterPro" id="IPR002048">
    <property type="entry name" value="EF_hand_dom"/>
</dbReference>
<dbReference type="PROSITE" id="PS00018">
    <property type="entry name" value="EF_HAND_1"/>
    <property type="match status" value="1"/>
</dbReference>
<dbReference type="CDD" id="cd06503">
    <property type="entry name" value="ATP-synt_Fo_b"/>
    <property type="match status" value="1"/>
</dbReference>
<name>A0A423U0N4_PENVA</name>
<evidence type="ECO:0000259" key="10">
    <source>
        <dbReference type="PROSITE" id="PS51914"/>
    </source>
</evidence>
<gene>
    <name evidence="11" type="ORF">C7M84_024554</name>
</gene>
<organism evidence="11 12">
    <name type="scientific">Penaeus vannamei</name>
    <name type="common">Whiteleg shrimp</name>
    <name type="synonym">Litopenaeus vannamei</name>
    <dbReference type="NCBI Taxonomy" id="6689"/>
    <lineage>
        <taxon>Eukaryota</taxon>
        <taxon>Metazoa</taxon>
        <taxon>Ecdysozoa</taxon>
        <taxon>Arthropoda</taxon>
        <taxon>Crustacea</taxon>
        <taxon>Multicrustacea</taxon>
        <taxon>Malacostraca</taxon>
        <taxon>Eumalacostraca</taxon>
        <taxon>Eucarida</taxon>
        <taxon>Decapoda</taxon>
        <taxon>Dendrobranchiata</taxon>
        <taxon>Penaeoidea</taxon>
        <taxon>Penaeidae</taxon>
        <taxon>Penaeus</taxon>
    </lineage>
</organism>
<dbReference type="InterPro" id="IPR036055">
    <property type="entry name" value="LDL_receptor-like_sf"/>
</dbReference>
<keyword evidence="5" id="KW-1015">Disulfide bond</keyword>
<feature type="chain" id="PRO_5019135400" description="Glucosidase 2 subunit beta" evidence="8">
    <location>
        <begin position="21"/>
        <end position="529"/>
    </location>
</feature>
<dbReference type="Gene3D" id="2.70.130.10">
    <property type="entry name" value="Mannose-6-phosphate receptor binding domain"/>
    <property type="match status" value="1"/>
</dbReference>
<comment type="caution">
    <text evidence="11">The sequence shown here is derived from an EMBL/GenBank/DDBJ whole genome shotgun (WGS) entry which is preliminary data.</text>
</comment>
<dbReference type="InterPro" id="IPR028146">
    <property type="entry name" value="PRKCSH_N"/>
</dbReference>
<dbReference type="Proteomes" id="UP000283509">
    <property type="component" value="Unassembled WGS sequence"/>
</dbReference>
<dbReference type="CDD" id="cd00112">
    <property type="entry name" value="LDLa"/>
    <property type="match status" value="1"/>
</dbReference>
<dbReference type="SUPFAM" id="SSF50911">
    <property type="entry name" value="Mannose 6-phosphate receptor domain"/>
    <property type="match status" value="1"/>
</dbReference>
<dbReference type="InterPro" id="IPR044865">
    <property type="entry name" value="MRH_dom"/>
</dbReference>
<keyword evidence="3" id="KW-0256">Endoplasmic reticulum</keyword>
<dbReference type="Pfam" id="PF13202">
    <property type="entry name" value="EF-hand_5"/>
    <property type="match status" value="1"/>
</dbReference>
<keyword evidence="6" id="KW-0175">Coiled coil</keyword>
<keyword evidence="12" id="KW-1185">Reference proteome</keyword>
<evidence type="ECO:0000256" key="4">
    <source>
        <dbReference type="ARBA" id="ARBA00022837"/>
    </source>
</evidence>
<dbReference type="InterPro" id="IPR018247">
    <property type="entry name" value="EF_Hand_1_Ca_BS"/>
</dbReference>
<dbReference type="STRING" id="6689.A0A423U0N4"/>
<dbReference type="EMBL" id="QCYY01000851">
    <property type="protein sequence ID" value="ROT82262.1"/>
    <property type="molecule type" value="Genomic_DNA"/>
</dbReference>
<proteinExistence type="predicted"/>
<protein>
    <recommendedName>
        <fullName evidence="1">Glucosidase 2 subunit beta</fullName>
    </recommendedName>
</protein>
<feature type="domain" description="MRH" evidence="10">
    <location>
        <begin position="411"/>
        <end position="512"/>
    </location>
</feature>
<accession>A0A423U0N4</accession>
<evidence type="ECO:0000256" key="7">
    <source>
        <dbReference type="SAM" id="MobiDB-lite"/>
    </source>
</evidence>
<dbReference type="PANTHER" id="PTHR12630:SF1">
    <property type="entry name" value="GLUCOSIDASE 2 SUBUNIT BETA"/>
    <property type="match status" value="1"/>
</dbReference>
<dbReference type="AlphaFoldDB" id="A0A423U0N4"/>
<dbReference type="OrthoDB" id="28322at2759"/>
<dbReference type="PANTHER" id="PTHR12630">
    <property type="entry name" value="N-LINKED OLIGOSACCHARIDE PROCESSING"/>
    <property type="match status" value="1"/>
</dbReference>
<dbReference type="GO" id="GO:0006491">
    <property type="term" value="P:N-glycan processing"/>
    <property type="evidence" value="ECO:0007669"/>
    <property type="project" value="TreeGrafter"/>
</dbReference>
<evidence type="ECO:0000256" key="3">
    <source>
        <dbReference type="ARBA" id="ARBA00022824"/>
    </source>
</evidence>
<evidence type="ECO:0000256" key="8">
    <source>
        <dbReference type="SAM" id="SignalP"/>
    </source>
</evidence>
<evidence type="ECO:0000313" key="11">
    <source>
        <dbReference type="EMBL" id="ROT82262.1"/>
    </source>
</evidence>
<evidence type="ECO:0000256" key="6">
    <source>
        <dbReference type="SAM" id="Coils"/>
    </source>
</evidence>
<feature type="signal peptide" evidence="8">
    <location>
        <begin position="1"/>
        <end position="20"/>
    </location>
</feature>
<feature type="region of interest" description="Disordered" evidence="7">
    <location>
        <begin position="301"/>
        <end position="355"/>
    </location>
</feature>
<evidence type="ECO:0000259" key="9">
    <source>
        <dbReference type="PROSITE" id="PS50222"/>
    </source>
</evidence>
<reference evidence="11 12" key="2">
    <citation type="submission" date="2019-01" db="EMBL/GenBank/DDBJ databases">
        <title>The decoding of complex shrimp genome reveals the adaptation for benthos swimmer, frequently molting mechanism and breeding impact on genome.</title>
        <authorList>
            <person name="Sun Y."/>
            <person name="Gao Y."/>
            <person name="Yu Y."/>
        </authorList>
    </citation>
    <scope>NUCLEOTIDE SEQUENCE [LARGE SCALE GENOMIC DNA]</scope>
    <source>
        <tissue evidence="11">Muscle</tissue>
    </source>
</reference>
<dbReference type="Pfam" id="PF13015">
    <property type="entry name" value="PRKCSH_1"/>
    <property type="match status" value="1"/>
</dbReference>